<reference evidence="2" key="1">
    <citation type="journal article" date="2022" name="Int. J. Mol. Sci.">
        <title>Draft Genome of Tanacetum Coccineum: Genomic Comparison of Closely Related Tanacetum-Family Plants.</title>
        <authorList>
            <person name="Yamashiro T."/>
            <person name="Shiraishi A."/>
            <person name="Nakayama K."/>
            <person name="Satake H."/>
        </authorList>
    </citation>
    <scope>NUCLEOTIDE SEQUENCE</scope>
</reference>
<comment type="caution">
    <text evidence="2">The sequence shown here is derived from an EMBL/GenBank/DDBJ whole genome shotgun (WGS) entry which is preliminary data.</text>
</comment>
<organism evidence="2 3">
    <name type="scientific">Tanacetum coccineum</name>
    <dbReference type="NCBI Taxonomy" id="301880"/>
    <lineage>
        <taxon>Eukaryota</taxon>
        <taxon>Viridiplantae</taxon>
        <taxon>Streptophyta</taxon>
        <taxon>Embryophyta</taxon>
        <taxon>Tracheophyta</taxon>
        <taxon>Spermatophyta</taxon>
        <taxon>Magnoliopsida</taxon>
        <taxon>eudicotyledons</taxon>
        <taxon>Gunneridae</taxon>
        <taxon>Pentapetalae</taxon>
        <taxon>asterids</taxon>
        <taxon>campanulids</taxon>
        <taxon>Asterales</taxon>
        <taxon>Asteraceae</taxon>
        <taxon>Asteroideae</taxon>
        <taxon>Anthemideae</taxon>
        <taxon>Anthemidinae</taxon>
        <taxon>Tanacetum</taxon>
    </lineage>
</organism>
<feature type="compositionally biased region" description="Low complexity" evidence="1">
    <location>
        <begin position="133"/>
        <end position="147"/>
    </location>
</feature>
<gene>
    <name evidence="2" type="ORF">Tco_0600367</name>
</gene>
<feature type="compositionally biased region" description="Low complexity" evidence="1">
    <location>
        <begin position="19"/>
        <end position="34"/>
    </location>
</feature>
<evidence type="ECO:0000256" key="1">
    <source>
        <dbReference type="SAM" id="MobiDB-lite"/>
    </source>
</evidence>
<feature type="region of interest" description="Disordered" evidence="1">
    <location>
        <begin position="1"/>
        <end position="86"/>
    </location>
</feature>
<evidence type="ECO:0000313" key="3">
    <source>
        <dbReference type="Proteomes" id="UP001151760"/>
    </source>
</evidence>
<proteinExistence type="predicted"/>
<feature type="region of interest" description="Disordered" evidence="1">
    <location>
        <begin position="133"/>
        <end position="180"/>
    </location>
</feature>
<accession>A0ABQ4WBM3</accession>
<reference evidence="2" key="2">
    <citation type="submission" date="2022-01" db="EMBL/GenBank/DDBJ databases">
        <authorList>
            <person name="Yamashiro T."/>
            <person name="Shiraishi A."/>
            <person name="Satake H."/>
            <person name="Nakayama K."/>
        </authorList>
    </citation>
    <scope>NUCLEOTIDE SEQUENCE</scope>
</reference>
<feature type="compositionally biased region" description="Polar residues" evidence="1">
    <location>
        <begin position="57"/>
        <end position="70"/>
    </location>
</feature>
<evidence type="ECO:0000313" key="2">
    <source>
        <dbReference type="EMBL" id="GJS50246.1"/>
    </source>
</evidence>
<dbReference type="EMBL" id="BQNB010008501">
    <property type="protein sequence ID" value="GJS50246.1"/>
    <property type="molecule type" value="Genomic_DNA"/>
</dbReference>
<sequence>MYYIPPLEKEELQPLAAWTAPPSSDHTPTSSDPTLVSPLTEEEFGVSEPSDTRITLLHSTAPSNSTTSLSPDHPLTQTAPTPTTSQPLYYRRTTRMAVRTQPTLSPGFSAKLIEAMALSPLSFCKRYRSFYETPSSSASPAPSLTLPIPKRYRGTSEPMLDIETEDDKSKAEGAGSGTPVEVTIADRPLGLGYSAARRHSLEIAEEITPSTFEIAEEITPGWSSGLASLTVPSPVALLKTTPAATIVVDEDEFLEVGAQLELHDSILHDHTQRLDTLPPILLEGHGQDIIKLFNRSRAVREEIHTQCFKLGSLKRALEHAIITFGALWRLVLALEAWEDT</sequence>
<dbReference type="Proteomes" id="UP001151760">
    <property type="component" value="Unassembled WGS sequence"/>
</dbReference>
<name>A0ABQ4WBM3_9ASTR</name>
<feature type="compositionally biased region" description="Low complexity" evidence="1">
    <location>
        <begin position="74"/>
        <end position="86"/>
    </location>
</feature>
<keyword evidence="3" id="KW-1185">Reference proteome</keyword>
<protein>
    <submittedName>
        <fullName evidence="2">Uncharacterized protein</fullName>
    </submittedName>
</protein>